<dbReference type="GO" id="GO:0005739">
    <property type="term" value="C:mitochondrion"/>
    <property type="evidence" value="ECO:0007669"/>
    <property type="project" value="GOC"/>
</dbReference>
<keyword evidence="4" id="KW-1185">Reference proteome</keyword>
<dbReference type="FunFam" id="2.60.260.40:FF:000003">
    <property type="entry name" value="NADH dehydrogenase [ubiquinone] iron-sulfur protein 6, mitochondrial"/>
    <property type="match status" value="1"/>
</dbReference>
<evidence type="ECO:0000313" key="3">
    <source>
        <dbReference type="EMBL" id="KAA1091371.1"/>
    </source>
</evidence>
<proteinExistence type="predicted"/>
<dbReference type="PANTHER" id="PTHR13156">
    <property type="entry name" value="NADH-UBIQUINONE OXIDOREDUCTASE 13 KD-A SUBUNIT"/>
    <property type="match status" value="1"/>
</dbReference>
<feature type="region of interest" description="Disordered" evidence="1">
    <location>
        <begin position="17"/>
        <end position="50"/>
    </location>
</feature>
<dbReference type="InterPro" id="IPR019401">
    <property type="entry name" value="Znf_CHCC"/>
</dbReference>
<dbReference type="PANTHER" id="PTHR13156:SF0">
    <property type="entry name" value="NADH DEHYDROGENASE [UBIQUINONE] IRON-SULFUR PROTEIN 6, MITOCHONDRIAL"/>
    <property type="match status" value="1"/>
</dbReference>
<accession>A0A5B0NPX9</accession>
<evidence type="ECO:0000259" key="2">
    <source>
        <dbReference type="Pfam" id="PF10276"/>
    </source>
</evidence>
<name>A0A5B0NPX9_PUCGR</name>
<reference evidence="3 4" key="1">
    <citation type="submission" date="2019-05" db="EMBL/GenBank/DDBJ databases">
        <title>Emergence of the Ug99 lineage of the wheat stem rust pathogen through somatic hybridization.</title>
        <authorList>
            <person name="Li F."/>
            <person name="Upadhyaya N.M."/>
            <person name="Sperschneider J."/>
            <person name="Matny O."/>
            <person name="Nguyen-Phuc H."/>
            <person name="Mago R."/>
            <person name="Raley C."/>
            <person name="Miller M.E."/>
            <person name="Silverstein K.A.T."/>
            <person name="Henningsen E."/>
            <person name="Hirsch C.D."/>
            <person name="Visser B."/>
            <person name="Pretorius Z.A."/>
            <person name="Steffenson B.J."/>
            <person name="Schwessinger B."/>
            <person name="Dodds P.N."/>
            <person name="Figueroa M."/>
        </authorList>
    </citation>
    <scope>NUCLEOTIDE SEQUENCE [LARGE SCALE GENOMIC DNA]</scope>
    <source>
        <strain evidence="3">21-0</strain>
    </source>
</reference>
<gene>
    <name evidence="3" type="ORF">PGT21_032277</name>
</gene>
<dbReference type="Proteomes" id="UP000324748">
    <property type="component" value="Unassembled WGS sequence"/>
</dbReference>
<dbReference type="EMBL" id="VSWC01000092">
    <property type="protein sequence ID" value="KAA1091371.1"/>
    <property type="molecule type" value="Genomic_DNA"/>
</dbReference>
<evidence type="ECO:0000256" key="1">
    <source>
        <dbReference type="SAM" id="MobiDB-lite"/>
    </source>
</evidence>
<feature type="domain" description="Zinc finger CHCC-type" evidence="2">
    <location>
        <begin position="245"/>
        <end position="279"/>
    </location>
</feature>
<sequence length="287" mass="31518">MQATITIARAKTDIDDLDASAKVQSPKPTQSQIPRLPPDNGSTPSSLHIAENAPRNSGSDLILLPCFSANVFNEVWNSSSCDCRFARFAALRLSESVLYEAVVADVRSKDDIPTPRRMVGCCLEYSVLGWVVLSMSFGDCLAESHVPGESGILDIAMDHSMPLPSSRDIRLKDYANPASRPYALSLRLEKAIRLREKRRSKKASEFPSQSCHMECQPETQKPNLNPLPAIELIKKEPIRMVSSRVAAVDGGGGALGHPKIFINLDKPGPQPCGYCGLRFERSHDDHH</sequence>
<dbReference type="Pfam" id="PF10276">
    <property type="entry name" value="zf-CHCC"/>
    <property type="match status" value="1"/>
</dbReference>
<evidence type="ECO:0000313" key="4">
    <source>
        <dbReference type="Proteomes" id="UP000324748"/>
    </source>
</evidence>
<dbReference type="Gene3D" id="2.60.260.40">
    <property type="entry name" value="q5lls5 like domains"/>
    <property type="match status" value="1"/>
</dbReference>
<feature type="compositionally biased region" description="Polar residues" evidence="1">
    <location>
        <begin position="22"/>
        <end position="33"/>
    </location>
</feature>
<comment type="caution">
    <text evidence="3">The sequence shown here is derived from an EMBL/GenBank/DDBJ whole genome shotgun (WGS) entry which is preliminary data.</text>
</comment>
<organism evidence="3 4">
    <name type="scientific">Puccinia graminis f. sp. tritici</name>
    <dbReference type="NCBI Taxonomy" id="56615"/>
    <lineage>
        <taxon>Eukaryota</taxon>
        <taxon>Fungi</taxon>
        <taxon>Dikarya</taxon>
        <taxon>Basidiomycota</taxon>
        <taxon>Pucciniomycotina</taxon>
        <taxon>Pucciniomycetes</taxon>
        <taxon>Pucciniales</taxon>
        <taxon>Pucciniaceae</taxon>
        <taxon>Puccinia</taxon>
    </lineage>
</organism>
<dbReference type="OrthoDB" id="307899at2759"/>
<dbReference type="GO" id="GO:0006120">
    <property type="term" value="P:mitochondrial electron transport, NADH to ubiquinone"/>
    <property type="evidence" value="ECO:0007669"/>
    <property type="project" value="TreeGrafter"/>
</dbReference>
<protein>
    <recommendedName>
        <fullName evidence="2">Zinc finger CHCC-type domain-containing protein</fullName>
    </recommendedName>
</protein>
<dbReference type="AlphaFoldDB" id="A0A5B0NPX9"/>